<dbReference type="AlphaFoldDB" id="Q8RBG5"/>
<dbReference type="HOGENOM" id="CLU_2068779_0_0_9"/>
<organism evidence="2 3">
    <name type="scientific">Caldanaerobacter subterraneus subsp. tengcongensis (strain DSM 15242 / JCM 11007 / NBRC 100824 / MB4)</name>
    <name type="common">Thermoanaerobacter tengcongensis</name>
    <dbReference type="NCBI Taxonomy" id="273068"/>
    <lineage>
        <taxon>Bacteria</taxon>
        <taxon>Bacillati</taxon>
        <taxon>Bacillota</taxon>
        <taxon>Clostridia</taxon>
        <taxon>Thermoanaerobacterales</taxon>
        <taxon>Thermoanaerobacteraceae</taxon>
        <taxon>Caldanaerobacter</taxon>
    </lineage>
</organism>
<keyword evidence="1" id="KW-0812">Transmembrane</keyword>
<keyword evidence="1" id="KW-0472">Membrane</keyword>
<keyword evidence="3" id="KW-1185">Reference proteome</keyword>
<dbReference type="EMBL" id="AE008691">
    <property type="protein sequence ID" value="AAM24111.1"/>
    <property type="molecule type" value="Genomic_DNA"/>
</dbReference>
<sequence>MTLSCVSRYLQNLFILFILHFRYLLFILIIRGKFLNLHSVFYQEVLIFSKSILPYFLFITGMLYISFILKRMHFYPRGYPSIYLVTQTVQNCAVWAAGVFVVRPSDFPSPSRRYLGKP</sequence>
<proteinExistence type="predicted"/>
<gene>
    <name evidence="2" type="ordered locus">TTE0854</name>
</gene>
<accession>Q8RBG5</accession>
<feature type="transmembrane region" description="Helical" evidence="1">
    <location>
        <begin position="52"/>
        <end position="69"/>
    </location>
</feature>
<evidence type="ECO:0000313" key="2">
    <source>
        <dbReference type="EMBL" id="AAM24111.1"/>
    </source>
</evidence>
<reference evidence="2 3" key="1">
    <citation type="journal article" date="2002" name="Genome Res.">
        <title>A complete sequence of the T. tengcongensis genome.</title>
        <authorList>
            <person name="Bao Q."/>
            <person name="Tian Y."/>
            <person name="Li W."/>
            <person name="Xu Z."/>
            <person name="Xuan Z."/>
            <person name="Hu S."/>
            <person name="Dong W."/>
            <person name="Yang J."/>
            <person name="Chen Y."/>
            <person name="Xue Y."/>
            <person name="Xu Y."/>
            <person name="Lai X."/>
            <person name="Huang L."/>
            <person name="Dong X."/>
            <person name="Ma Y."/>
            <person name="Ling L."/>
            <person name="Tan H."/>
            <person name="Chen R."/>
            <person name="Wang J."/>
            <person name="Yu J."/>
            <person name="Yang H."/>
        </authorList>
    </citation>
    <scope>NUCLEOTIDE SEQUENCE [LARGE SCALE GENOMIC DNA]</scope>
    <source>
        <strain evidence="3">DSM 15242 / JCM 11007 / NBRC 100824 / MB4</strain>
    </source>
</reference>
<feature type="transmembrane region" description="Helical" evidence="1">
    <location>
        <begin position="12"/>
        <end position="32"/>
    </location>
</feature>
<dbReference type="Proteomes" id="UP000000555">
    <property type="component" value="Chromosome"/>
</dbReference>
<dbReference type="KEGG" id="tte:TTE0854"/>
<keyword evidence="1" id="KW-1133">Transmembrane helix</keyword>
<evidence type="ECO:0000256" key="1">
    <source>
        <dbReference type="SAM" id="Phobius"/>
    </source>
</evidence>
<evidence type="ECO:0000313" key="3">
    <source>
        <dbReference type="Proteomes" id="UP000000555"/>
    </source>
</evidence>
<name>Q8RBG5_CALS4</name>
<dbReference type="STRING" id="273068.TTE0854"/>
<protein>
    <submittedName>
        <fullName evidence="2">Uncharacterized protein</fullName>
    </submittedName>
</protein>
<dbReference type="eggNOG" id="COG0535">
    <property type="taxonomic scope" value="Bacteria"/>
</dbReference>